<dbReference type="Gene3D" id="3.90.190.20">
    <property type="entry name" value="Mur ligase, C-terminal domain"/>
    <property type="match status" value="1"/>
</dbReference>
<accession>A0A376EAR9</accession>
<dbReference type="SUPFAM" id="SSF51984">
    <property type="entry name" value="MurCD N-terminal domain"/>
    <property type="match status" value="1"/>
</dbReference>
<protein>
    <submittedName>
        <fullName evidence="3">Peptidoglycan synthetase</fullName>
    </submittedName>
    <submittedName>
        <fullName evidence="4">UDP-N-acetylmuramate:L-alanyl-gamma-D-glutamyl-meso-diaminopimelate ligase</fullName>
        <ecNumber evidence="4">6.3.2.-</ecNumber>
    </submittedName>
</protein>
<dbReference type="InterPro" id="IPR050061">
    <property type="entry name" value="MurCDEF_pg_biosynth"/>
</dbReference>
<dbReference type="SUPFAM" id="SSF53623">
    <property type="entry name" value="MurD-like peptide ligases, catalytic domain"/>
    <property type="match status" value="1"/>
</dbReference>
<evidence type="ECO:0000259" key="2">
    <source>
        <dbReference type="Pfam" id="PF08245"/>
    </source>
</evidence>
<feature type="domain" description="Mur ligase central" evidence="2">
    <location>
        <begin position="108"/>
        <end position="278"/>
    </location>
</feature>
<evidence type="ECO:0000313" key="5">
    <source>
        <dbReference type="Proteomes" id="UP000255224"/>
    </source>
</evidence>
<dbReference type="Pfam" id="PF08245">
    <property type="entry name" value="Mur_ligase_M"/>
    <property type="match status" value="1"/>
</dbReference>
<dbReference type="SUPFAM" id="SSF53244">
    <property type="entry name" value="MurD-like peptide ligases, peptide-binding domain"/>
    <property type="match status" value="1"/>
</dbReference>
<evidence type="ECO:0000313" key="6">
    <source>
        <dbReference type="Proteomes" id="UP000273270"/>
    </source>
</evidence>
<dbReference type="Gene3D" id="3.40.50.720">
    <property type="entry name" value="NAD(P)-binding Rossmann-like Domain"/>
    <property type="match status" value="1"/>
</dbReference>
<reference evidence="6" key="3">
    <citation type="submission" date="2018-11" db="EMBL/GenBank/DDBJ databases">
        <title>Proposal to divide the Flavobacteriaceae and reorganize its genera based on Amino Acid Identity values calculated from whole genome sequences.</title>
        <authorList>
            <person name="Nicholson A.C."/>
            <person name="Gulvik C.A."/>
            <person name="Whitney A.M."/>
            <person name="Humrighouse B.W."/>
            <person name="Bell M."/>
            <person name="Holmes B."/>
            <person name="Steigerwalt A.G."/>
            <person name="Villarma A."/>
            <person name="Sheth M."/>
            <person name="Batra D."/>
            <person name="Pryor J."/>
            <person name="Bernardet J.-F."/>
            <person name="Hugo C."/>
            <person name="Kampfer P."/>
            <person name="Newman J."/>
            <person name="McQuiston J.R."/>
        </authorList>
    </citation>
    <scope>NUCLEOTIDE SEQUENCE [LARGE SCALE GENOMIC DNA]</scope>
    <source>
        <strain evidence="6">G0188</strain>
    </source>
</reference>
<evidence type="ECO:0000313" key="3">
    <source>
        <dbReference type="EMBL" id="AZA46803.1"/>
    </source>
</evidence>
<dbReference type="Gene3D" id="3.40.1190.10">
    <property type="entry name" value="Mur-like, catalytic domain"/>
    <property type="match status" value="1"/>
</dbReference>
<accession>A0A3G6M0E8</accession>
<dbReference type="InterPro" id="IPR036615">
    <property type="entry name" value="Mur_ligase_C_dom_sf"/>
</dbReference>
<reference evidence="4 5" key="1">
    <citation type="submission" date="2018-06" db="EMBL/GenBank/DDBJ databases">
        <authorList>
            <consortium name="Pathogen Informatics"/>
            <person name="Doyle S."/>
        </authorList>
    </citation>
    <scope>NUCLEOTIDE SEQUENCE [LARGE SCALE GENOMIC DNA]</scope>
    <source>
        <strain evidence="4 5">NCTC13533</strain>
    </source>
</reference>
<dbReference type="EMBL" id="UFVQ01000003">
    <property type="protein sequence ID" value="STD05962.1"/>
    <property type="molecule type" value="Genomic_DNA"/>
</dbReference>
<feature type="domain" description="Mur ligase N-terminal catalytic" evidence="1">
    <location>
        <begin position="3"/>
        <end position="102"/>
    </location>
</feature>
<dbReference type="STRING" id="297244.SAMN05421639_102699"/>
<dbReference type="InterPro" id="IPR036565">
    <property type="entry name" value="Mur-like_cat_sf"/>
</dbReference>
<reference evidence="3" key="2">
    <citation type="submission" date="2018-11" db="EMBL/GenBank/DDBJ databases">
        <title>Proposal to divide the Flavobacteriaceae and reorganize its genera based on Amino Acid Identity values calculated from whole genome sequences.</title>
        <authorList>
            <person name="Nicholson A.C."/>
            <person name="Gulvik C.A."/>
            <person name="Whitney A.M."/>
            <person name="Humrighouse B.W."/>
            <person name="Bell M."/>
            <person name="Holmes B."/>
            <person name="Steigerwalt A."/>
            <person name="Villarma A."/>
            <person name="Sheth M."/>
            <person name="Batra D."/>
            <person name="Pryor J."/>
            <person name="Bernardet J.-F."/>
            <person name="Hugo C."/>
            <person name="Kampfer P."/>
            <person name="Newman J."/>
            <person name="Mcquiston J.R."/>
        </authorList>
    </citation>
    <scope>NUCLEOTIDE SEQUENCE [LARGE SCALE GENOMIC DNA]</scope>
    <source>
        <strain evidence="3">G0188</strain>
    </source>
</reference>
<dbReference type="EMBL" id="CP033920">
    <property type="protein sequence ID" value="AZA46803.1"/>
    <property type="molecule type" value="Genomic_DNA"/>
</dbReference>
<name>A0A376EAR9_CHRCU</name>
<dbReference type="AlphaFoldDB" id="A0A376EAR9"/>
<dbReference type="Pfam" id="PF01225">
    <property type="entry name" value="Mur_ligase"/>
    <property type="match status" value="1"/>
</dbReference>
<dbReference type="PANTHER" id="PTHR43445">
    <property type="entry name" value="UDP-N-ACETYLMURAMATE--L-ALANINE LIGASE-RELATED"/>
    <property type="match status" value="1"/>
</dbReference>
<evidence type="ECO:0000259" key="1">
    <source>
        <dbReference type="Pfam" id="PF01225"/>
    </source>
</evidence>
<dbReference type="InterPro" id="IPR013221">
    <property type="entry name" value="Mur_ligase_cen"/>
</dbReference>
<dbReference type="Proteomes" id="UP000255224">
    <property type="component" value="Unassembled WGS sequence"/>
</dbReference>
<dbReference type="InterPro" id="IPR000713">
    <property type="entry name" value="Mur_ligase_N"/>
</dbReference>
<keyword evidence="6" id="KW-1185">Reference proteome</keyword>
<gene>
    <name evidence="4" type="primary">mpl</name>
    <name evidence="3" type="ORF">EG346_00585</name>
    <name evidence="4" type="ORF">NCTC13533_03927</name>
</gene>
<dbReference type="Proteomes" id="UP000273270">
    <property type="component" value="Chromosome"/>
</dbReference>
<organism evidence="4 5">
    <name type="scientific">Chryseobacterium carnipullorum</name>
    <dbReference type="NCBI Taxonomy" id="1124835"/>
    <lineage>
        <taxon>Bacteria</taxon>
        <taxon>Pseudomonadati</taxon>
        <taxon>Bacteroidota</taxon>
        <taxon>Flavobacteriia</taxon>
        <taxon>Flavobacteriales</taxon>
        <taxon>Weeksellaceae</taxon>
        <taxon>Chryseobacterium group</taxon>
        <taxon>Chryseobacterium</taxon>
    </lineage>
</organism>
<dbReference type="KEGG" id="ccau:EG346_00585"/>
<keyword evidence="4" id="KW-0436">Ligase</keyword>
<dbReference type="EC" id="6.3.2.-" evidence="4"/>
<dbReference type="GO" id="GO:0016881">
    <property type="term" value="F:acid-amino acid ligase activity"/>
    <property type="evidence" value="ECO:0007669"/>
    <property type="project" value="InterPro"/>
</dbReference>
<sequence length="445" mass="50598">MKTHFIAIGGSAMHNLAIALKDKGYQVTGSDDTIFEPSKSRLEKKGILPQEMGWFPEKITSDIDAIILGMHAHQDNPELARAKELGLKIYSYPEFLYEQSKNKTRVVIAGSHGKTTITSMILHVLNFHQKEVDFMVGAQLEGFDCMVKLTEDNDFMVLEGDEYLSSPIDLRSKFLLYQPNIALMSGIAWDHINVFKTFDDYIDQFRKFVASITPGGVLVYNEEDAEVVKVVEAAENYFRKIPYKTPEYEISNGKVYLKTEMGDVPLSVFGAHNLLNMEGARHICRQLGIMDEDFYEAIMSFKGASKRLEKVEREDQGTLYKDFAHAPSKVKAAVKAFCEQFKKEKKYGFLELHTYSSLNPAFLEQYDHAMDGLDEAIVFYSEDALKIKRMDPISPELIKEKFKNEGLRVLTNAEELHAYWETLDKKNGVFLMMSSGNFGGLDLTK</sequence>
<proteinExistence type="predicted"/>
<dbReference type="OrthoDB" id="9804126at2"/>
<dbReference type="RefSeq" id="WP_123876652.1">
    <property type="nucleotide sequence ID" value="NZ_CP033920.1"/>
</dbReference>
<dbReference type="GO" id="GO:0005524">
    <property type="term" value="F:ATP binding"/>
    <property type="evidence" value="ECO:0007669"/>
    <property type="project" value="InterPro"/>
</dbReference>
<dbReference type="PANTHER" id="PTHR43445:SF5">
    <property type="entry name" value="UDP-N-ACETYLMURAMATE--L-ALANYL-GAMMA-D-GLUTAMYL-MESO-2,6-DIAMINOHEPTANDIOATE LIGASE"/>
    <property type="match status" value="1"/>
</dbReference>
<evidence type="ECO:0000313" key="4">
    <source>
        <dbReference type="EMBL" id="STD05962.1"/>
    </source>
</evidence>